<organism evidence="2 6">
    <name type="scientific">Candidatus Hakubella thermalkaliphila</name>
    <dbReference type="NCBI Taxonomy" id="2754717"/>
    <lineage>
        <taxon>Bacteria</taxon>
        <taxon>Bacillati</taxon>
        <taxon>Actinomycetota</taxon>
        <taxon>Actinomycetota incertae sedis</taxon>
        <taxon>Candidatus Hakubellales</taxon>
        <taxon>Candidatus Hakubellaceae</taxon>
        <taxon>Candidatus Hakubella</taxon>
    </lineage>
</organism>
<name>A0A6V8NQE8_9ACTN</name>
<proteinExistence type="predicted"/>
<dbReference type="Proteomes" id="UP000591948">
    <property type="component" value="Unassembled WGS sequence"/>
</dbReference>
<dbReference type="Pfam" id="PF20586">
    <property type="entry name" value="DUF6788"/>
    <property type="match status" value="1"/>
</dbReference>
<evidence type="ECO:0000313" key="6">
    <source>
        <dbReference type="Proteomes" id="UP000580051"/>
    </source>
</evidence>
<comment type="caution">
    <text evidence="2">The sequence shown here is derived from an EMBL/GenBank/DDBJ whole genome shotgun (WGS) entry which is preliminary data.</text>
</comment>
<protein>
    <recommendedName>
        <fullName evidence="1">DUF6788 domain-containing protein</fullName>
    </recommendedName>
</protein>
<accession>A0A6V8NQE8</accession>
<reference evidence="5 6" key="1">
    <citation type="journal article" date="2020" name="Front. Microbiol.">
        <title>Single-cell genomics of novel Actinobacteria with the Wood-Ljungdahl pathway discovered in a serpentinizing system.</title>
        <authorList>
            <person name="Merino N."/>
            <person name="Kawai M."/>
            <person name="Boyd E.S."/>
            <person name="Colman D.R."/>
            <person name="McGlynn S.E."/>
            <person name="Nealson K.H."/>
            <person name="Kurokawa K."/>
            <person name="Hongoh Y."/>
        </authorList>
    </citation>
    <scope>NUCLEOTIDE SEQUENCE [LARGE SCALE GENOMIC DNA]</scope>
    <source>
        <strain evidence="2 6">S06</strain>
        <strain evidence="3 7">S33</strain>
        <strain evidence="4 5">S43</strain>
    </source>
</reference>
<dbReference type="EMBL" id="BLSB01000047">
    <property type="protein sequence ID" value="GFP35071.1"/>
    <property type="molecule type" value="Genomic_DNA"/>
</dbReference>
<sequence length="112" mass="12825">MPKDRKTETLAARRKGILKTIARMQDILPGNLATSYLPCNKGNCKCTRGELHGPKWTLTWKEEGKTKTLYIRQAEVAEVRKETENYGKAKGLLRQAAQINLELFKMRRARHG</sequence>
<dbReference type="RefSeq" id="WP_176226632.1">
    <property type="nucleotide sequence ID" value="NZ_BLRV01000055.1"/>
</dbReference>
<dbReference type="InterPro" id="IPR046738">
    <property type="entry name" value="DUF6788"/>
</dbReference>
<evidence type="ECO:0000313" key="2">
    <source>
        <dbReference type="EMBL" id="GFP21501.1"/>
    </source>
</evidence>
<evidence type="ECO:0000313" key="7">
    <source>
        <dbReference type="Proteomes" id="UP000591948"/>
    </source>
</evidence>
<dbReference type="EMBL" id="BLRY01000263">
    <property type="protein sequence ID" value="GFP28527.1"/>
    <property type="molecule type" value="Genomic_DNA"/>
</dbReference>
<dbReference type="EMBL" id="BLRV01000055">
    <property type="protein sequence ID" value="GFP21501.1"/>
    <property type="molecule type" value="Genomic_DNA"/>
</dbReference>
<dbReference type="Proteomes" id="UP000580051">
    <property type="component" value="Unassembled WGS sequence"/>
</dbReference>
<feature type="domain" description="DUF6788" evidence="1">
    <location>
        <begin position="8"/>
        <end position="81"/>
    </location>
</feature>
<evidence type="ECO:0000259" key="1">
    <source>
        <dbReference type="Pfam" id="PF20586"/>
    </source>
</evidence>
<keyword evidence="7" id="KW-1185">Reference proteome</keyword>
<evidence type="ECO:0000313" key="3">
    <source>
        <dbReference type="EMBL" id="GFP28527.1"/>
    </source>
</evidence>
<evidence type="ECO:0000313" key="5">
    <source>
        <dbReference type="Proteomes" id="UP000576480"/>
    </source>
</evidence>
<dbReference type="Proteomes" id="UP000576480">
    <property type="component" value="Unassembled WGS sequence"/>
</dbReference>
<evidence type="ECO:0000313" key="4">
    <source>
        <dbReference type="EMBL" id="GFP35071.1"/>
    </source>
</evidence>
<dbReference type="AlphaFoldDB" id="A0A6V8NQE8"/>
<gene>
    <name evidence="2" type="ORF">HKBW3S06_00728</name>
    <name evidence="3" type="ORF">HKBW3S33_01942</name>
    <name evidence="4" type="ORF">HKBW3S43_00863</name>
</gene>